<dbReference type="AlphaFoldDB" id="A0A086KTR5"/>
<feature type="region of interest" description="Disordered" evidence="1">
    <location>
        <begin position="245"/>
        <end position="272"/>
    </location>
</feature>
<comment type="caution">
    <text evidence="2">The sequence shown here is derived from an EMBL/GenBank/DDBJ whole genome shotgun (WGS) entry which is preliminary data.</text>
</comment>
<sequence length="286" mass="32585">MTCVPRLVLSFSVCFHSSTPSLSSFLPSFSSLPSFSFSLFVCFSGFLDTDLSFVLRSAVDFEVADDGAFLEGNDFSFFVDFSTELVEAQRSGPRLEGGCQFFLLELLRLFRLLLLLQLLLVKHHKQLPLAFAWIRHRRAHLLSAFRYAQQRAQRQRLRLASRRRGSELLALRLRGRSQRRSLRGCDGGSRAGFLASQFRSGCGRAARALSRLQALTGLQLLLDLLLNQRRSLCLLQCLSRRTRRGLQGRRQRRQKRRGASSRRRSSGGGSRRLVGGLYKVQQEERR</sequence>
<reference evidence="2 3" key="1">
    <citation type="submission" date="2014-02" db="EMBL/GenBank/DDBJ databases">
        <authorList>
            <person name="Sibley D."/>
            <person name="Venepally P."/>
            <person name="Karamycheva S."/>
            <person name="Hadjithomas M."/>
            <person name="Khan A."/>
            <person name="Brunk B."/>
            <person name="Roos D."/>
            <person name="Caler E."/>
            <person name="Lorenzi H."/>
        </authorList>
    </citation>
    <scope>NUCLEOTIDE SEQUENCE [LARGE SCALE GENOMIC DNA]</scope>
    <source>
        <strain evidence="2 3">GAB2-2007-GAL-DOM2</strain>
    </source>
</reference>
<organism evidence="2 3">
    <name type="scientific">Toxoplasma gondii GAB2-2007-GAL-DOM2</name>
    <dbReference type="NCBI Taxonomy" id="1130820"/>
    <lineage>
        <taxon>Eukaryota</taxon>
        <taxon>Sar</taxon>
        <taxon>Alveolata</taxon>
        <taxon>Apicomplexa</taxon>
        <taxon>Conoidasida</taxon>
        <taxon>Coccidia</taxon>
        <taxon>Eucoccidiorida</taxon>
        <taxon>Eimeriorina</taxon>
        <taxon>Sarcocystidae</taxon>
        <taxon>Toxoplasma</taxon>
    </lineage>
</organism>
<evidence type="ECO:0000256" key="1">
    <source>
        <dbReference type="SAM" id="MobiDB-lite"/>
    </source>
</evidence>
<feature type="compositionally biased region" description="Basic residues" evidence="1">
    <location>
        <begin position="245"/>
        <end position="265"/>
    </location>
</feature>
<name>A0A086KTR5_TOXGO</name>
<protein>
    <submittedName>
        <fullName evidence="2">Uncharacterized protein</fullName>
    </submittedName>
</protein>
<evidence type="ECO:0000313" key="2">
    <source>
        <dbReference type="EMBL" id="KFG47783.1"/>
    </source>
</evidence>
<proteinExistence type="predicted"/>
<dbReference type="Proteomes" id="UP000028837">
    <property type="component" value="Unassembled WGS sequence"/>
</dbReference>
<dbReference type="VEuPathDB" id="ToxoDB:TGDOM2_397840"/>
<gene>
    <name evidence="2" type="ORF">TGDOM2_397840</name>
</gene>
<evidence type="ECO:0000313" key="3">
    <source>
        <dbReference type="Proteomes" id="UP000028837"/>
    </source>
</evidence>
<dbReference type="EMBL" id="AHZU02000164">
    <property type="protein sequence ID" value="KFG47783.1"/>
    <property type="molecule type" value="Genomic_DNA"/>
</dbReference>
<accession>A0A086KTR5</accession>